<proteinExistence type="predicted"/>
<evidence type="ECO:0000313" key="1">
    <source>
        <dbReference type="EMBL" id="PRZ43129.1"/>
    </source>
</evidence>
<comment type="caution">
    <text evidence="1">The sequence shown here is derived from an EMBL/GenBank/DDBJ whole genome shotgun (WGS) entry which is preliminary data.</text>
</comment>
<dbReference type="PANTHER" id="PTHR38479:SF2">
    <property type="entry name" value="WINGED HELIX DNA-BINDING DOMAIN-CONTAINING PROTEIN"/>
    <property type="match status" value="1"/>
</dbReference>
<sequence length="321" mass="35167">MTAVQAQDPGAVTSVALRTAGRDRSGVHEAMDAGEIVKSWPMRGTLHFVAGEDLGWMLGLTAARMIIATAPRRAELGIDDAMIDQARKVAVTALEGGGQLRRSELLALWDEAGLVVAPGQGYRLIFQLAQLGVLCFGPFQKGEQRLVMLDEWVRRPRRLDRDEAVGEWALRYFRSHGPATVKDFAWWTKLLMVDVKAGLAIARPFLERVEVDGVEYFMDPQTPDRLAEHSANAKGVFLLPGFDEFMLGYQDRGAALPTKFAPRLVPGNNGMFMASVVDNGAVVGTWKRHGSGKKATVSATPFTTFTKKAESAIPRRYAALP</sequence>
<dbReference type="Pfam" id="PF06224">
    <property type="entry name" value="AlkZ-like"/>
    <property type="match status" value="1"/>
</dbReference>
<dbReference type="PANTHER" id="PTHR38479">
    <property type="entry name" value="LMO0824 PROTEIN"/>
    <property type="match status" value="1"/>
</dbReference>
<protein>
    <submittedName>
        <fullName evidence="1">Winged helix DNA-binding protein</fullName>
    </submittedName>
</protein>
<evidence type="ECO:0000313" key="2">
    <source>
        <dbReference type="Proteomes" id="UP000237752"/>
    </source>
</evidence>
<dbReference type="Proteomes" id="UP000237752">
    <property type="component" value="Unassembled WGS sequence"/>
</dbReference>
<dbReference type="AlphaFoldDB" id="A0A2T1A3E3"/>
<keyword evidence="2" id="KW-1185">Reference proteome</keyword>
<name>A0A2T1A3E3_9ACTN</name>
<dbReference type="EMBL" id="PVUE01000003">
    <property type="protein sequence ID" value="PRZ43129.1"/>
    <property type="molecule type" value="Genomic_DNA"/>
</dbReference>
<dbReference type="InterPro" id="IPR009351">
    <property type="entry name" value="AlkZ-like"/>
</dbReference>
<dbReference type="GO" id="GO:0003677">
    <property type="term" value="F:DNA binding"/>
    <property type="evidence" value="ECO:0007669"/>
    <property type="project" value="UniProtKB-KW"/>
</dbReference>
<accession>A0A2T1A3E3</accession>
<keyword evidence="1" id="KW-0238">DNA-binding</keyword>
<gene>
    <name evidence="1" type="ORF">CLV47_103186</name>
</gene>
<reference evidence="1 2" key="1">
    <citation type="submission" date="2018-03" db="EMBL/GenBank/DDBJ databases">
        <title>Genomic Encyclopedia of Archaeal and Bacterial Type Strains, Phase II (KMG-II): from individual species to whole genera.</title>
        <authorList>
            <person name="Goeker M."/>
        </authorList>
    </citation>
    <scope>NUCLEOTIDE SEQUENCE [LARGE SCALE GENOMIC DNA]</scope>
    <source>
        <strain evidence="1 2">DSM 100065</strain>
    </source>
</reference>
<organism evidence="1 2">
    <name type="scientific">Antricoccus suffuscus</name>
    <dbReference type="NCBI Taxonomy" id="1629062"/>
    <lineage>
        <taxon>Bacteria</taxon>
        <taxon>Bacillati</taxon>
        <taxon>Actinomycetota</taxon>
        <taxon>Actinomycetes</taxon>
        <taxon>Geodermatophilales</taxon>
        <taxon>Antricoccaceae</taxon>
        <taxon>Antricoccus</taxon>
    </lineage>
</organism>